<dbReference type="Proteomes" id="UP000298615">
    <property type="component" value="Chromosome"/>
</dbReference>
<dbReference type="InterPro" id="IPR002130">
    <property type="entry name" value="Cyclophilin-type_PPIase_dom"/>
</dbReference>
<dbReference type="Pfam" id="PF00160">
    <property type="entry name" value="Pro_isomerase"/>
    <property type="match status" value="1"/>
</dbReference>
<dbReference type="PRINTS" id="PR00153">
    <property type="entry name" value="CSAPPISMRASE"/>
</dbReference>
<dbReference type="InterPro" id="IPR020892">
    <property type="entry name" value="Cyclophilin-type_PPIase_CS"/>
</dbReference>
<accession>A0A4D7CVW7</accession>
<feature type="signal peptide" evidence="5">
    <location>
        <begin position="1"/>
        <end position="18"/>
    </location>
</feature>
<evidence type="ECO:0000259" key="6">
    <source>
        <dbReference type="PROSITE" id="PS50072"/>
    </source>
</evidence>
<comment type="catalytic activity">
    <reaction evidence="1 5">
        <text>[protein]-peptidylproline (omega=180) = [protein]-peptidylproline (omega=0)</text>
        <dbReference type="Rhea" id="RHEA:16237"/>
        <dbReference type="Rhea" id="RHEA-COMP:10747"/>
        <dbReference type="Rhea" id="RHEA-COMP:10748"/>
        <dbReference type="ChEBI" id="CHEBI:83833"/>
        <dbReference type="ChEBI" id="CHEBI:83834"/>
        <dbReference type="EC" id="5.2.1.8"/>
    </reaction>
</comment>
<keyword evidence="8" id="KW-1185">Reference proteome</keyword>
<feature type="chain" id="PRO_5039748985" description="Peptidyl-prolyl cis-trans isomerase" evidence="5">
    <location>
        <begin position="19"/>
        <end position="254"/>
    </location>
</feature>
<proteinExistence type="inferred from homology"/>
<sequence length="254" mass="28053">MKKVILPVILFSSILFLAGCNQSKDNTIESVTNNSEVTIESSETEESVDFSQLTFPQLNDQVQDNEYLVQMNTSQGAIKIRLFPEVVPKTVENFVTHAKDGYYDGVTFHRVINNFMIQGGDPEGTGAGGESIWGEPFEDESNRELFNIRGALSMANAGPDTNGSQFFIVQNSDNVSDGLLTDEYPQEIIDKYKEGGTPYLDYTFEGSTSNHTVFGQVIDGMDVVDKIAEVKTGANDKPEKDVVIKSIDILQEPK</sequence>
<name>A0A4D7CVW7_9ENTE</name>
<dbReference type="SUPFAM" id="SSF50891">
    <property type="entry name" value="Cyclophilin-like"/>
    <property type="match status" value="1"/>
</dbReference>
<comment type="function">
    <text evidence="2 5">PPIases accelerate the folding of proteins. It catalyzes the cis-trans isomerization of proline imidic peptide bonds in oligopeptides.</text>
</comment>
<evidence type="ECO:0000256" key="4">
    <source>
        <dbReference type="ARBA" id="ARBA00023235"/>
    </source>
</evidence>
<evidence type="ECO:0000256" key="1">
    <source>
        <dbReference type="ARBA" id="ARBA00000971"/>
    </source>
</evidence>
<evidence type="ECO:0000256" key="2">
    <source>
        <dbReference type="ARBA" id="ARBA00002388"/>
    </source>
</evidence>
<dbReference type="Gene3D" id="2.40.100.10">
    <property type="entry name" value="Cyclophilin-like"/>
    <property type="match status" value="1"/>
</dbReference>
<dbReference type="InterPro" id="IPR044666">
    <property type="entry name" value="Cyclophilin_A-like"/>
</dbReference>
<evidence type="ECO:0000256" key="3">
    <source>
        <dbReference type="ARBA" id="ARBA00023110"/>
    </source>
</evidence>
<dbReference type="PROSITE" id="PS51257">
    <property type="entry name" value="PROKAR_LIPOPROTEIN"/>
    <property type="match status" value="1"/>
</dbReference>
<dbReference type="KEGG" id="vao:FA707_05165"/>
<keyword evidence="5" id="KW-0732">Signal</keyword>
<dbReference type="PANTHER" id="PTHR45625:SF4">
    <property type="entry name" value="PEPTIDYLPROLYL ISOMERASE DOMAIN AND WD REPEAT-CONTAINING PROTEIN 1"/>
    <property type="match status" value="1"/>
</dbReference>
<protein>
    <recommendedName>
        <fullName evidence="5">Peptidyl-prolyl cis-trans isomerase</fullName>
        <shortName evidence="5">PPIase</shortName>
        <ecNumber evidence="5">5.2.1.8</ecNumber>
    </recommendedName>
</protein>
<feature type="domain" description="PPIase cyclophilin-type" evidence="6">
    <location>
        <begin position="76"/>
        <end position="249"/>
    </location>
</feature>
<keyword evidence="4 5" id="KW-0413">Isomerase</keyword>
<dbReference type="PROSITE" id="PS50072">
    <property type="entry name" value="CSA_PPIASE_2"/>
    <property type="match status" value="1"/>
</dbReference>
<keyword evidence="3 5" id="KW-0697">Rotamase</keyword>
<dbReference type="GO" id="GO:0006457">
    <property type="term" value="P:protein folding"/>
    <property type="evidence" value="ECO:0007669"/>
    <property type="project" value="InterPro"/>
</dbReference>
<reference evidence="7 8" key="1">
    <citation type="submission" date="2019-04" db="EMBL/GenBank/DDBJ databases">
        <title>Vagococcus sp. nov., isolated from faeces of yaks (Bos grunniens).</title>
        <authorList>
            <person name="Ge Y."/>
        </authorList>
    </citation>
    <scope>NUCLEOTIDE SEQUENCE [LARGE SCALE GENOMIC DNA]</scope>
    <source>
        <strain evidence="7 8">MN-17</strain>
    </source>
</reference>
<dbReference type="AlphaFoldDB" id="A0A4D7CVW7"/>
<dbReference type="RefSeq" id="WP_136953222.1">
    <property type="nucleotide sequence ID" value="NZ_CP039712.1"/>
</dbReference>
<gene>
    <name evidence="7" type="ORF">FA707_05165</name>
</gene>
<dbReference type="GO" id="GO:0003755">
    <property type="term" value="F:peptidyl-prolyl cis-trans isomerase activity"/>
    <property type="evidence" value="ECO:0007669"/>
    <property type="project" value="UniProtKB-UniRule"/>
</dbReference>
<dbReference type="EC" id="5.2.1.8" evidence="5"/>
<dbReference type="InterPro" id="IPR029000">
    <property type="entry name" value="Cyclophilin-like_dom_sf"/>
</dbReference>
<comment type="similarity">
    <text evidence="5">Belongs to the cyclophilin-type PPIase family.</text>
</comment>
<evidence type="ECO:0000313" key="8">
    <source>
        <dbReference type="Proteomes" id="UP000298615"/>
    </source>
</evidence>
<dbReference type="PROSITE" id="PS00170">
    <property type="entry name" value="CSA_PPIASE_1"/>
    <property type="match status" value="1"/>
</dbReference>
<dbReference type="PANTHER" id="PTHR45625">
    <property type="entry name" value="PEPTIDYL-PROLYL CIS-TRANS ISOMERASE-RELATED"/>
    <property type="match status" value="1"/>
</dbReference>
<evidence type="ECO:0000256" key="5">
    <source>
        <dbReference type="RuleBase" id="RU363019"/>
    </source>
</evidence>
<evidence type="ECO:0000313" key="7">
    <source>
        <dbReference type="EMBL" id="QCI86391.1"/>
    </source>
</evidence>
<dbReference type="EMBL" id="CP039712">
    <property type="protein sequence ID" value="QCI86391.1"/>
    <property type="molecule type" value="Genomic_DNA"/>
</dbReference>
<organism evidence="7 8">
    <name type="scientific">Vagococcus zengguangii</name>
    <dbReference type="NCBI Taxonomy" id="2571750"/>
    <lineage>
        <taxon>Bacteria</taxon>
        <taxon>Bacillati</taxon>
        <taxon>Bacillota</taxon>
        <taxon>Bacilli</taxon>
        <taxon>Lactobacillales</taxon>
        <taxon>Enterococcaceae</taxon>
        <taxon>Vagococcus</taxon>
    </lineage>
</organism>